<keyword evidence="6" id="KW-1185">Reference proteome</keyword>
<proteinExistence type="predicted"/>
<dbReference type="Pfam" id="PF07729">
    <property type="entry name" value="FCD"/>
    <property type="match status" value="1"/>
</dbReference>
<gene>
    <name evidence="5" type="ORF">IHE39_27115</name>
</gene>
<sequence length="216" mass="24189">MDNIAITQAPSLRERVRQILLAQIMSGELTPGEVYSVGQFAATLKVSPTPIREAVLDLARDNFLEIHKNVGFSIPEVTAEELEELHKIRMLLEVPATVEAGMLMNQGHVKHMTTIAEGTVEAAHSSDVVAYIDVDRRFHATFLEPLRMPHLSELIINYKDRARLRGLRSKLGSREIVAAANQHLELVAAASRRDENALKKIITDHIESTRSRWQDA</sequence>
<feature type="domain" description="HTH gntR-type" evidence="4">
    <location>
        <begin position="10"/>
        <end position="77"/>
    </location>
</feature>
<protein>
    <submittedName>
        <fullName evidence="5">GntR family transcriptional regulator</fullName>
    </submittedName>
</protein>
<name>A0ABR9GWA7_9HYPH</name>
<accession>A0ABR9GWA7</accession>
<evidence type="ECO:0000256" key="3">
    <source>
        <dbReference type="ARBA" id="ARBA00023163"/>
    </source>
</evidence>
<dbReference type="InterPro" id="IPR008920">
    <property type="entry name" value="TF_FadR/GntR_C"/>
</dbReference>
<evidence type="ECO:0000259" key="4">
    <source>
        <dbReference type="PROSITE" id="PS50949"/>
    </source>
</evidence>
<keyword evidence="3" id="KW-0804">Transcription</keyword>
<dbReference type="InterPro" id="IPR036388">
    <property type="entry name" value="WH-like_DNA-bd_sf"/>
</dbReference>
<dbReference type="Pfam" id="PF00392">
    <property type="entry name" value="GntR"/>
    <property type="match status" value="1"/>
</dbReference>
<dbReference type="Gene3D" id="1.10.10.10">
    <property type="entry name" value="Winged helix-like DNA-binding domain superfamily/Winged helix DNA-binding domain"/>
    <property type="match status" value="1"/>
</dbReference>
<dbReference type="SMART" id="SM00345">
    <property type="entry name" value="HTH_GNTR"/>
    <property type="match status" value="1"/>
</dbReference>
<dbReference type="RefSeq" id="WP_192568679.1">
    <property type="nucleotide sequence ID" value="NZ_JACZEP010000015.1"/>
</dbReference>
<evidence type="ECO:0000256" key="1">
    <source>
        <dbReference type="ARBA" id="ARBA00023015"/>
    </source>
</evidence>
<dbReference type="InterPro" id="IPR000524">
    <property type="entry name" value="Tscrpt_reg_HTH_GntR"/>
</dbReference>
<evidence type="ECO:0000313" key="6">
    <source>
        <dbReference type="Proteomes" id="UP000598227"/>
    </source>
</evidence>
<dbReference type="SUPFAM" id="SSF48008">
    <property type="entry name" value="GntR ligand-binding domain-like"/>
    <property type="match status" value="1"/>
</dbReference>
<evidence type="ECO:0000256" key="2">
    <source>
        <dbReference type="ARBA" id="ARBA00023125"/>
    </source>
</evidence>
<dbReference type="PANTHER" id="PTHR43537">
    <property type="entry name" value="TRANSCRIPTIONAL REGULATOR, GNTR FAMILY"/>
    <property type="match status" value="1"/>
</dbReference>
<dbReference type="SMART" id="SM00895">
    <property type="entry name" value="FCD"/>
    <property type="match status" value="1"/>
</dbReference>
<evidence type="ECO:0000313" key="5">
    <source>
        <dbReference type="EMBL" id="MBE1207967.1"/>
    </source>
</evidence>
<dbReference type="InterPro" id="IPR036390">
    <property type="entry name" value="WH_DNA-bd_sf"/>
</dbReference>
<dbReference type="PANTHER" id="PTHR43537:SF45">
    <property type="entry name" value="GNTR FAMILY REGULATORY PROTEIN"/>
    <property type="match status" value="1"/>
</dbReference>
<dbReference type="PROSITE" id="PS50949">
    <property type="entry name" value="HTH_GNTR"/>
    <property type="match status" value="1"/>
</dbReference>
<dbReference type="Proteomes" id="UP000598227">
    <property type="component" value="Unassembled WGS sequence"/>
</dbReference>
<dbReference type="SUPFAM" id="SSF46785">
    <property type="entry name" value="Winged helix' DNA-binding domain"/>
    <property type="match status" value="1"/>
</dbReference>
<dbReference type="InterPro" id="IPR011711">
    <property type="entry name" value="GntR_C"/>
</dbReference>
<comment type="caution">
    <text evidence="5">The sequence shown here is derived from an EMBL/GenBank/DDBJ whole genome shotgun (WGS) entry which is preliminary data.</text>
</comment>
<keyword evidence="2" id="KW-0238">DNA-binding</keyword>
<dbReference type="EMBL" id="JACZEP010000015">
    <property type="protein sequence ID" value="MBE1207967.1"/>
    <property type="molecule type" value="Genomic_DNA"/>
</dbReference>
<organism evidence="5 6">
    <name type="scientific">Aminobacter carboxidus</name>
    <dbReference type="NCBI Taxonomy" id="376165"/>
    <lineage>
        <taxon>Bacteria</taxon>
        <taxon>Pseudomonadati</taxon>
        <taxon>Pseudomonadota</taxon>
        <taxon>Alphaproteobacteria</taxon>
        <taxon>Hyphomicrobiales</taxon>
        <taxon>Phyllobacteriaceae</taxon>
        <taxon>Aminobacter</taxon>
    </lineage>
</organism>
<dbReference type="Gene3D" id="1.20.120.530">
    <property type="entry name" value="GntR ligand-binding domain-like"/>
    <property type="match status" value="1"/>
</dbReference>
<keyword evidence="1" id="KW-0805">Transcription regulation</keyword>
<reference evidence="5 6" key="1">
    <citation type="submission" date="2020-09" db="EMBL/GenBank/DDBJ databases">
        <title>Draft Genome Sequence of Aminobacter carboxidus type strain DSM 1086, a soil Gram-negative carboxydobacterium.</title>
        <authorList>
            <person name="Turrini P."/>
            <person name="Tescari M."/>
            <person name="Artuso I."/>
            <person name="Lugli G.A."/>
            <person name="Frangipani E."/>
            <person name="Ventura M."/>
            <person name="Visca P."/>
        </authorList>
    </citation>
    <scope>NUCLEOTIDE SEQUENCE [LARGE SCALE GENOMIC DNA]</scope>
    <source>
        <strain evidence="5 6">DSM 1086</strain>
    </source>
</reference>